<protein>
    <recommendedName>
        <fullName evidence="1">RNA-directed DNA polymerase</fullName>
        <ecNumber evidence="1">2.7.7.49</ecNumber>
    </recommendedName>
</protein>
<dbReference type="Pfam" id="PF03732">
    <property type="entry name" value="Retrotrans_gag"/>
    <property type="match status" value="1"/>
</dbReference>
<dbReference type="SUPFAM" id="SSF56672">
    <property type="entry name" value="DNA/RNA polymerases"/>
    <property type="match status" value="1"/>
</dbReference>
<evidence type="ECO:0000256" key="5">
    <source>
        <dbReference type="ARBA" id="ARBA00022759"/>
    </source>
</evidence>
<evidence type="ECO:0000259" key="9">
    <source>
        <dbReference type="PROSITE" id="PS50994"/>
    </source>
</evidence>
<dbReference type="GO" id="GO:0003964">
    <property type="term" value="F:RNA-directed DNA polymerase activity"/>
    <property type="evidence" value="ECO:0007669"/>
    <property type="project" value="UniProtKB-KW"/>
</dbReference>
<dbReference type="GO" id="GO:0003676">
    <property type="term" value="F:nucleic acid binding"/>
    <property type="evidence" value="ECO:0007669"/>
    <property type="project" value="InterPro"/>
</dbReference>
<evidence type="ECO:0000256" key="4">
    <source>
        <dbReference type="ARBA" id="ARBA00022722"/>
    </source>
</evidence>
<dbReference type="SUPFAM" id="SSF57756">
    <property type="entry name" value="Retrovirus zinc finger-like domains"/>
    <property type="match status" value="1"/>
</dbReference>
<dbReference type="InterPro" id="IPR041588">
    <property type="entry name" value="Integrase_H2C2"/>
</dbReference>
<dbReference type="SUPFAM" id="SSF50630">
    <property type="entry name" value="Acid proteases"/>
    <property type="match status" value="1"/>
</dbReference>
<dbReference type="SUPFAM" id="SSF53098">
    <property type="entry name" value="Ribonuclease H-like"/>
    <property type="match status" value="1"/>
</dbReference>
<evidence type="ECO:0000256" key="3">
    <source>
        <dbReference type="ARBA" id="ARBA00022695"/>
    </source>
</evidence>
<dbReference type="InterPro" id="IPR036875">
    <property type="entry name" value="Znf_CCHC_sf"/>
</dbReference>
<feature type="domain" description="Integrase catalytic" evidence="9">
    <location>
        <begin position="787"/>
        <end position="947"/>
    </location>
</feature>
<dbReference type="InterPro" id="IPR021109">
    <property type="entry name" value="Peptidase_aspartic_dom_sf"/>
</dbReference>
<dbReference type="Gene3D" id="1.10.340.70">
    <property type="match status" value="1"/>
</dbReference>
<evidence type="ECO:0000256" key="7">
    <source>
        <dbReference type="ARBA" id="ARBA00022918"/>
    </source>
</evidence>
<dbReference type="InterPro" id="IPR012337">
    <property type="entry name" value="RNaseH-like_sf"/>
</dbReference>
<keyword evidence="10" id="KW-1185">Reference proteome</keyword>
<dbReference type="RefSeq" id="XP_022158803.1">
    <property type="nucleotide sequence ID" value="XM_022303111.1"/>
</dbReference>
<feature type="compositionally biased region" description="Basic and acidic residues" evidence="8">
    <location>
        <begin position="191"/>
        <end position="225"/>
    </location>
</feature>
<dbReference type="FunFam" id="1.10.340.70:FF:000001">
    <property type="entry name" value="Retrovirus-related Pol polyprotein from transposon gypsy-like Protein"/>
    <property type="match status" value="1"/>
</dbReference>
<evidence type="ECO:0000256" key="2">
    <source>
        <dbReference type="ARBA" id="ARBA00022679"/>
    </source>
</evidence>
<dbReference type="Gene3D" id="2.40.70.10">
    <property type="entry name" value="Acid Proteases"/>
    <property type="match status" value="1"/>
</dbReference>
<dbReference type="InterPro" id="IPR001584">
    <property type="entry name" value="Integrase_cat-core"/>
</dbReference>
<evidence type="ECO:0000313" key="10">
    <source>
        <dbReference type="Proteomes" id="UP000504603"/>
    </source>
</evidence>
<keyword evidence="7" id="KW-0695">RNA-directed DNA polymerase</keyword>
<reference evidence="11" key="1">
    <citation type="submission" date="2025-08" db="UniProtKB">
        <authorList>
            <consortium name="RefSeq"/>
        </authorList>
    </citation>
    <scope>IDENTIFICATION</scope>
    <source>
        <strain evidence="11">OHB3-1</strain>
    </source>
</reference>
<dbReference type="Pfam" id="PF17917">
    <property type="entry name" value="RT_RNaseH"/>
    <property type="match status" value="1"/>
</dbReference>
<dbReference type="InterPro" id="IPR005162">
    <property type="entry name" value="Retrotrans_gag_dom"/>
</dbReference>
<dbReference type="FunFam" id="3.30.70.270:FF:000026">
    <property type="entry name" value="Transposon Ty3-G Gag-Pol polyprotein"/>
    <property type="match status" value="1"/>
</dbReference>
<dbReference type="GeneID" id="111025268"/>
<dbReference type="GO" id="GO:0004519">
    <property type="term" value="F:endonuclease activity"/>
    <property type="evidence" value="ECO:0007669"/>
    <property type="project" value="UniProtKB-KW"/>
</dbReference>
<dbReference type="Pfam" id="PF24626">
    <property type="entry name" value="SH3_Tf2-1"/>
    <property type="match status" value="1"/>
</dbReference>
<dbReference type="Gene3D" id="3.10.10.10">
    <property type="entry name" value="HIV Type 1 Reverse Transcriptase, subunit A, domain 1"/>
    <property type="match status" value="1"/>
</dbReference>
<dbReference type="InterPro" id="IPR036397">
    <property type="entry name" value="RNaseH_sf"/>
</dbReference>
<keyword evidence="2" id="KW-0808">Transferase</keyword>
<evidence type="ECO:0000313" key="11">
    <source>
        <dbReference type="RefSeq" id="XP_022158803.1"/>
    </source>
</evidence>
<dbReference type="CDD" id="cd00303">
    <property type="entry name" value="retropepsin_like"/>
    <property type="match status" value="1"/>
</dbReference>
<dbReference type="Proteomes" id="UP000504603">
    <property type="component" value="Unplaced"/>
</dbReference>
<evidence type="ECO:0000256" key="6">
    <source>
        <dbReference type="ARBA" id="ARBA00022801"/>
    </source>
</evidence>
<dbReference type="PANTHER" id="PTHR35046:SF9">
    <property type="entry name" value="RNA-DIRECTED DNA POLYMERASE"/>
    <property type="match status" value="1"/>
</dbReference>
<organism evidence="10 11">
    <name type="scientific">Momordica charantia</name>
    <name type="common">Bitter gourd</name>
    <name type="synonym">Balsam pear</name>
    <dbReference type="NCBI Taxonomy" id="3673"/>
    <lineage>
        <taxon>Eukaryota</taxon>
        <taxon>Viridiplantae</taxon>
        <taxon>Streptophyta</taxon>
        <taxon>Embryophyta</taxon>
        <taxon>Tracheophyta</taxon>
        <taxon>Spermatophyta</taxon>
        <taxon>Magnoliopsida</taxon>
        <taxon>eudicotyledons</taxon>
        <taxon>Gunneridae</taxon>
        <taxon>Pentapetalae</taxon>
        <taxon>rosids</taxon>
        <taxon>fabids</taxon>
        <taxon>Cucurbitales</taxon>
        <taxon>Cucurbitaceae</taxon>
        <taxon>Momordiceae</taxon>
        <taxon>Momordica</taxon>
    </lineage>
</organism>
<keyword evidence="3" id="KW-0548">Nucleotidyltransferase</keyword>
<keyword evidence="6" id="KW-0378">Hydrolase</keyword>
<keyword evidence="4" id="KW-0540">Nuclease</keyword>
<proteinExistence type="predicted"/>
<dbReference type="GO" id="GO:0015074">
    <property type="term" value="P:DNA integration"/>
    <property type="evidence" value="ECO:0007669"/>
    <property type="project" value="InterPro"/>
</dbReference>
<gene>
    <name evidence="11" type="primary">LOC111025268</name>
</gene>
<name>A0A6J1DX46_MOMCH</name>
<dbReference type="EC" id="2.7.7.49" evidence="1"/>
<evidence type="ECO:0000256" key="1">
    <source>
        <dbReference type="ARBA" id="ARBA00012493"/>
    </source>
</evidence>
<dbReference type="Gene3D" id="3.30.420.10">
    <property type="entry name" value="Ribonuclease H-like superfamily/Ribonuclease H"/>
    <property type="match status" value="1"/>
</dbReference>
<dbReference type="GO" id="GO:0008270">
    <property type="term" value="F:zinc ion binding"/>
    <property type="evidence" value="ECO:0007669"/>
    <property type="project" value="InterPro"/>
</dbReference>
<dbReference type="Pfam" id="PF17921">
    <property type="entry name" value="Integrase_H2C2"/>
    <property type="match status" value="1"/>
</dbReference>
<dbReference type="InterPro" id="IPR041373">
    <property type="entry name" value="RT_RNaseH"/>
</dbReference>
<dbReference type="GO" id="GO:0016787">
    <property type="term" value="F:hydrolase activity"/>
    <property type="evidence" value="ECO:0007669"/>
    <property type="project" value="UniProtKB-KW"/>
</dbReference>
<evidence type="ECO:0000256" key="8">
    <source>
        <dbReference type="SAM" id="MobiDB-lite"/>
    </source>
</evidence>
<feature type="region of interest" description="Disordered" evidence="8">
    <location>
        <begin position="175"/>
        <end position="225"/>
    </location>
</feature>
<dbReference type="InterPro" id="IPR043502">
    <property type="entry name" value="DNA/RNA_pol_sf"/>
</dbReference>
<dbReference type="PROSITE" id="PS50994">
    <property type="entry name" value="INTEGRASE"/>
    <property type="match status" value="1"/>
</dbReference>
<feature type="compositionally biased region" description="Polar residues" evidence="8">
    <location>
        <begin position="176"/>
        <end position="190"/>
    </location>
</feature>
<dbReference type="InterPro" id="IPR056924">
    <property type="entry name" value="SH3_Tf2-1"/>
</dbReference>
<dbReference type="InterPro" id="IPR043128">
    <property type="entry name" value="Rev_trsase/Diguanyl_cyclase"/>
</dbReference>
<keyword evidence="5" id="KW-0255">Endonuclease</keyword>
<dbReference type="CDD" id="cd09274">
    <property type="entry name" value="RNase_HI_RT_Ty3"/>
    <property type="match status" value="1"/>
</dbReference>
<sequence length="1107" mass="128303">MDQVGYFFLETLLNTARFMIVTNVKEVEFVFDCHNFSEEKKVRLCLAQFKDYVVTWWDKLMSIRRRNLEAPIDSWYEFKELLRRRFVPRHFHRKTAQKLQVLRQGSKSVEDYYKEMDTLMNRLDLEEDMENLMARFLNGLNKEIADKVDLQPYFNIEEMLHLAIKIEKQLQRRSQRYSTKPFSHSSSTWKTDSKSADSKLRNREAYKPKEKFEKGESSKKGKEKLMPNVRNRDIKCWKYQGVGHYSRDCPNRRTMIIREGEFVTEDEKEDEEYSEEDPTHMSLVTRRALSTQIKEDGLDQQENLFHTRCLVQTVPCSVVIDSGSCTNVVSSILVKRLNLETKPHPRPYKLQWLSDCGEVKVSRQALVSFAIGKYVDDVLCDVVPMHAGDILLGRPWQFDRREFEDVFQEDIPKGLPPIRGIEHQIDFIPGATIPNRPAYRANPTETKEIERQVEELMEKGYVRESLSPCSVPVILVPKKDGTWRMCVNFLGFIVGKNGVEVDEEKVKAIRDWPTPKKVSEVRSFHGLASFYRRFIKDFSTIAAPLNDLVKKNVVFEWGEMQERAFNELKGKLTNASLLVLPNFDKTFEIECDASGLGIGAVLMQDGKPLMYFSEKLNGASLNYPTYDKELFALVRTLQVWQHYLWPREFVIHTDHESLKHLKGQSKLNRRHAKWVEFIETFPYVIKYKQGKDNVVADALSRRYNLFLFKKSKLCVPKCSIRDLLVKEAHGGGLMGHFGIHKSYDMLHEHFFWPKMKHDVHKVCRQCFKCKSTKSRSQPNGLYTPLNVPNEPWTNISMDFVLGLPRTKKGRDSIFVVVDKFSKMAHFIACNKTDDAKHVADLFFREVVRLHGIPRTIVSDRDVKFLSHFWKVLWGKLGPKLLFSTTCHPQTDGQTEVVNITLEALLRTIISENINSWEESLPFVEFAYNRAIHSTTHCSPFEVVYGFNPLTPLDLLPIPSNEFVWIHFRTERFPSKRKTKLHPRGAGPYQVLERINNNAYKIDLPGDFSVSSTFNVADLSPFDVGDDLSDSRTNSVEEGEDDKNHGVPHVSTGPITRAKAKKLQQAFLIHVQNWIGSVQPLFQMLQNNPSEDDVVKVNVCKIDVVPTF</sequence>
<dbReference type="OrthoDB" id="407598at2759"/>
<feature type="region of interest" description="Disordered" evidence="8">
    <location>
        <begin position="1026"/>
        <end position="1052"/>
    </location>
</feature>
<accession>A0A6J1DX46</accession>
<dbReference type="KEGG" id="mcha:111025268"/>
<dbReference type="Gene3D" id="3.30.70.270">
    <property type="match status" value="1"/>
</dbReference>
<dbReference type="AlphaFoldDB" id="A0A6J1DX46"/>
<dbReference type="PANTHER" id="PTHR35046">
    <property type="entry name" value="ZINC KNUCKLE (CCHC-TYPE) FAMILY PROTEIN"/>
    <property type="match status" value="1"/>
</dbReference>